<comment type="function">
    <text evidence="7">Plays an important role in the de novo pathway of purine nucleotide biosynthesis. Catalyzes the first committed step in the biosynthesis of AMP from IMP.</text>
</comment>
<evidence type="ECO:0000256" key="2">
    <source>
        <dbReference type="ARBA" id="ARBA00022723"/>
    </source>
</evidence>
<dbReference type="HAMAP" id="MF_00011">
    <property type="entry name" value="Adenylosucc_synth"/>
    <property type="match status" value="1"/>
</dbReference>
<sequence length="454" mass="48732">MTMVSRTGYADVLVGLQYGDEGKARIVDHLAGDYDVIARFNGGANAGHTIDAPGGALRLRQVPSGVLHPSLSLYIGSGCAIGLADLADEIAMLASRGISLRGRLIVSDRCLLVQPAHVARDRDEGGGVGTTGNGIGPCHADHATRMRGGMRVAFQLRDLVADSEAVFRHLGKPDTRVGMDAGMLTNSSGIARMRAAWRTVRGFVTAEPDHLLRRVEGGARVLFEGAQSVLLDLTHGEQPWVTSSHTVPAYAYVGGDLPCKYHRKTIGVAKAIVSRVGAGPFPSELGGTRSARYCATAAADRGARHREAAHHEPARLLASDDAFDIGSALRVLADEYGTVTGRPRRIGLLDVAQLRMTMRQHGIDEWFLNKCDCLAWFADTPRQAIPLFDGAPHGAAEPAVREFAAFRLDALPQGREDPLPPQLDALLHWLEDAVSCRLLGIGLGPARDQLRFLY</sequence>
<evidence type="ECO:0000256" key="3">
    <source>
        <dbReference type="ARBA" id="ARBA00022741"/>
    </source>
</evidence>
<dbReference type="Gene3D" id="3.90.170.10">
    <property type="entry name" value="Adenylosuccinate Synthetase, subunit A, domain 3"/>
    <property type="match status" value="1"/>
</dbReference>
<feature type="binding site" evidence="7">
    <location>
        <position position="344"/>
    </location>
    <ligand>
        <name>GTP</name>
        <dbReference type="ChEBI" id="CHEBI:37565"/>
    </ligand>
</feature>
<feature type="binding site" description="in other chain" evidence="7">
    <location>
        <position position="227"/>
    </location>
    <ligand>
        <name>IMP</name>
        <dbReference type="ChEBI" id="CHEBI:58053"/>
        <note>ligand shared between dimeric partners</note>
    </ligand>
</feature>
<dbReference type="GO" id="GO:0000287">
    <property type="term" value="F:magnesium ion binding"/>
    <property type="evidence" value="ECO:0007669"/>
    <property type="project" value="UniProtKB-UniRule"/>
</dbReference>
<keyword evidence="6 7" id="KW-0342">GTP-binding</keyword>
<dbReference type="InterPro" id="IPR042110">
    <property type="entry name" value="Adenylosuccinate_synth_dom2"/>
</dbReference>
<feature type="binding site" evidence="7">
    <location>
        <begin position="19"/>
        <end position="25"/>
    </location>
    <ligand>
        <name>GTP</name>
        <dbReference type="ChEBI" id="CHEBI:37565"/>
    </ligand>
</feature>
<feature type="binding site" evidence="7">
    <location>
        <begin position="442"/>
        <end position="444"/>
    </location>
    <ligand>
        <name>GTP</name>
        <dbReference type="ChEBI" id="CHEBI:37565"/>
    </ligand>
</feature>
<dbReference type="PANTHER" id="PTHR11846">
    <property type="entry name" value="ADENYLOSUCCINATE SYNTHETASE"/>
    <property type="match status" value="1"/>
</dbReference>
<dbReference type="InterPro" id="IPR042109">
    <property type="entry name" value="Adenylosuccinate_synth_dom1"/>
</dbReference>
<dbReference type="GO" id="GO:0005525">
    <property type="term" value="F:GTP binding"/>
    <property type="evidence" value="ECO:0007669"/>
    <property type="project" value="UniProtKB-UniRule"/>
</dbReference>
<dbReference type="EC" id="6.3.4.4" evidence="7"/>
<evidence type="ECO:0000256" key="5">
    <source>
        <dbReference type="ARBA" id="ARBA00022842"/>
    </source>
</evidence>
<comment type="similarity">
    <text evidence="7">Belongs to the adenylosuccinate synthetase family.</text>
</comment>
<feature type="binding site" evidence="7">
    <location>
        <begin position="338"/>
        <end position="344"/>
    </location>
    <ligand>
        <name>substrate</name>
    </ligand>
</feature>
<feature type="binding site" evidence="7">
    <location>
        <begin position="370"/>
        <end position="372"/>
    </location>
    <ligand>
        <name>GTP</name>
        <dbReference type="ChEBI" id="CHEBI:37565"/>
    </ligand>
</feature>
<feature type="binding site" evidence="7">
    <location>
        <position position="20"/>
    </location>
    <ligand>
        <name>Mg(2+)</name>
        <dbReference type="ChEBI" id="CHEBI:18420"/>
    </ligand>
</feature>
<dbReference type="Pfam" id="PF00709">
    <property type="entry name" value="Adenylsucc_synt"/>
    <property type="match status" value="1"/>
</dbReference>
<comment type="subcellular location">
    <subcellularLocation>
        <location evidence="7">Cytoplasm</location>
    </subcellularLocation>
</comment>
<evidence type="ECO:0000256" key="7">
    <source>
        <dbReference type="HAMAP-Rule" id="MF_00011"/>
    </source>
</evidence>
<dbReference type="InterPro" id="IPR001114">
    <property type="entry name" value="Adenylosuccinate_synthetase"/>
</dbReference>
<proteinExistence type="inferred from homology"/>
<name>A0A849B8G5_9BURK</name>
<protein>
    <recommendedName>
        <fullName evidence="7">Adenylosuccinate synthetase</fullName>
        <shortName evidence="7">AMPSase</shortName>
        <shortName evidence="7">AdSS</shortName>
        <ecNumber evidence="7">6.3.4.4</ecNumber>
    </recommendedName>
    <alternativeName>
        <fullName evidence="7">IMP--aspartate ligase</fullName>
    </alternativeName>
</protein>
<dbReference type="GO" id="GO:0044208">
    <property type="term" value="P:'de novo' AMP biosynthetic process"/>
    <property type="evidence" value="ECO:0007669"/>
    <property type="project" value="UniProtKB-UniRule"/>
</dbReference>
<feature type="binding site" description="in other chain" evidence="7">
    <location>
        <begin position="45"/>
        <end position="48"/>
    </location>
    <ligand>
        <name>IMP</name>
        <dbReference type="ChEBI" id="CHEBI:58053"/>
        <note>ligand shared between dimeric partners</note>
    </ligand>
</feature>
<feature type="binding site" description="in other chain" evidence="7">
    <location>
        <position position="131"/>
    </location>
    <ligand>
        <name>IMP</name>
        <dbReference type="ChEBI" id="CHEBI:58053"/>
        <note>ligand shared between dimeric partners</note>
    </ligand>
</feature>
<dbReference type="GO" id="GO:0005737">
    <property type="term" value="C:cytoplasm"/>
    <property type="evidence" value="ECO:0007669"/>
    <property type="project" value="UniProtKB-SubCell"/>
</dbReference>
<keyword evidence="4 7" id="KW-0658">Purine biosynthesis</keyword>
<feature type="active site" description="Proton donor" evidence="7">
    <location>
        <position position="48"/>
    </location>
</feature>
<dbReference type="GO" id="GO:0004019">
    <property type="term" value="F:adenylosuccinate synthase activity"/>
    <property type="evidence" value="ECO:0007669"/>
    <property type="project" value="UniProtKB-UniRule"/>
</dbReference>
<feature type="binding site" description="in other chain" evidence="7">
    <location>
        <position position="242"/>
    </location>
    <ligand>
        <name>IMP</name>
        <dbReference type="ChEBI" id="CHEBI:58053"/>
        <note>ligand shared between dimeric partners</note>
    </ligand>
</feature>
<dbReference type="PANTHER" id="PTHR11846:SF0">
    <property type="entry name" value="ADENYLOSUCCINATE SYNTHETASE"/>
    <property type="match status" value="1"/>
</dbReference>
<comment type="pathway">
    <text evidence="7">Purine metabolism; AMP biosynthesis via de novo pathway; AMP from IMP: step 1/2.</text>
</comment>
<dbReference type="GO" id="GO:0046040">
    <property type="term" value="P:IMP metabolic process"/>
    <property type="evidence" value="ECO:0007669"/>
    <property type="project" value="TreeGrafter"/>
</dbReference>
<evidence type="ECO:0000256" key="1">
    <source>
        <dbReference type="ARBA" id="ARBA00022598"/>
    </source>
</evidence>
<feature type="binding site" evidence="7">
    <location>
        <position position="47"/>
    </location>
    <ligand>
        <name>Mg(2+)</name>
        <dbReference type="ChEBI" id="CHEBI:18420"/>
    </ligand>
</feature>
<dbReference type="Gene3D" id="3.40.440.10">
    <property type="entry name" value="Adenylosuccinate Synthetase, subunit A, domain 1"/>
    <property type="match status" value="1"/>
</dbReference>
<dbReference type="UniPathway" id="UPA00075">
    <property type="reaction ID" value="UER00335"/>
</dbReference>
<evidence type="ECO:0000313" key="9">
    <source>
        <dbReference type="Proteomes" id="UP000542973"/>
    </source>
</evidence>
<evidence type="ECO:0000256" key="4">
    <source>
        <dbReference type="ARBA" id="ARBA00022755"/>
    </source>
</evidence>
<dbReference type="InterPro" id="IPR042111">
    <property type="entry name" value="Adenylosuccinate_synth_dom3"/>
</dbReference>
<evidence type="ECO:0000256" key="6">
    <source>
        <dbReference type="ARBA" id="ARBA00023134"/>
    </source>
</evidence>
<keyword evidence="2 7" id="KW-0479">Metal-binding</keyword>
<feature type="binding site" evidence="7">
    <location>
        <begin position="47"/>
        <end position="49"/>
    </location>
    <ligand>
        <name>GTP</name>
        <dbReference type="ChEBI" id="CHEBI:37565"/>
    </ligand>
</feature>
<feature type="active site" description="Proton acceptor" evidence="7">
    <location>
        <position position="20"/>
    </location>
</feature>
<keyword evidence="3 7" id="KW-0547">Nucleotide-binding</keyword>
<dbReference type="Proteomes" id="UP000542973">
    <property type="component" value="Unassembled WGS sequence"/>
</dbReference>
<dbReference type="RefSeq" id="WP_053824028.1">
    <property type="nucleotide sequence ID" value="NZ_BAAAEB010000023.1"/>
</dbReference>
<keyword evidence="1 7" id="KW-0436">Ligase</keyword>
<keyword evidence="5 7" id="KW-0460">Magnesium</keyword>
<accession>A0A849B8G5</accession>
<dbReference type="EMBL" id="JABEMD010000009">
    <property type="protein sequence ID" value="NNH10716.1"/>
    <property type="molecule type" value="Genomic_DNA"/>
</dbReference>
<comment type="caution">
    <text evidence="8">The sequence shown here is derived from an EMBL/GenBank/DDBJ whole genome shotgun (WGS) entry which is preliminary data.</text>
</comment>
<comment type="catalytic activity">
    <reaction evidence="7">
        <text>IMP + L-aspartate + GTP = N(6)-(1,2-dicarboxyethyl)-AMP + GDP + phosphate + 2 H(+)</text>
        <dbReference type="Rhea" id="RHEA:15753"/>
        <dbReference type="ChEBI" id="CHEBI:15378"/>
        <dbReference type="ChEBI" id="CHEBI:29991"/>
        <dbReference type="ChEBI" id="CHEBI:37565"/>
        <dbReference type="ChEBI" id="CHEBI:43474"/>
        <dbReference type="ChEBI" id="CHEBI:57567"/>
        <dbReference type="ChEBI" id="CHEBI:58053"/>
        <dbReference type="ChEBI" id="CHEBI:58189"/>
        <dbReference type="EC" id="6.3.4.4"/>
    </reaction>
</comment>
<dbReference type="AlphaFoldDB" id="A0A849B8G5"/>
<feature type="binding site" description="in other chain" evidence="7">
    <location>
        <begin position="20"/>
        <end position="23"/>
    </location>
    <ligand>
        <name>IMP</name>
        <dbReference type="ChEBI" id="CHEBI:58053"/>
        <note>ligand shared between dimeric partners</note>
    </ligand>
</feature>
<evidence type="ECO:0000313" key="8">
    <source>
        <dbReference type="EMBL" id="NNH10716.1"/>
    </source>
</evidence>
<comment type="subunit">
    <text evidence="7">Homodimer.</text>
</comment>
<dbReference type="Gene3D" id="1.10.300.10">
    <property type="entry name" value="Adenylosuccinate Synthetase, subunit A, domain 2"/>
    <property type="match status" value="1"/>
</dbReference>
<reference evidence="8 9" key="1">
    <citation type="submission" date="2020-05" db="EMBL/GenBank/DDBJ databases">
        <title>MicrobeNet Type strains.</title>
        <authorList>
            <person name="Nicholson A.C."/>
        </authorList>
    </citation>
    <scope>NUCLEOTIDE SEQUENCE [LARGE SCALE GENOMIC DNA]</scope>
    <source>
        <strain evidence="8 9">ATCC 700815</strain>
    </source>
</reference>
<feature type="binding site" description="in other chain" evidence="7">
    <location>
        <position position="342"/>
    </location>
    <ligand>
        <name>IMP</name>
        <dbReference type="ChEBI" id="CHEBI:58053"/>
        <note>ligand shared between dimeric partners</note>
    </ligand>
</feature>
<dbReference type="SMART" id="SM00788">
    <property type="entry name" value="Adenylsucc_synt"/>
    <property type="match status" value="1"/>
</dbReference>
<keyword evidence="7" id="KW-0963">Cytoplasm</keyword>
<dbReference type="InterPro" id="IPR027417">
    <property type="entry name" value="P-loop_NTPase"/>
</dbReference>
<gene>
    <name evidence="7" type="primary">purA</name>
    <name evidence="8" type="ORF">HLB16_07450</name>
</gene>
<feature type="binding site" evidence="7">
    <location>
        <position position="145"/>
    </location>
    <ligand>
        <name>IMP</name>
        <dbReference type="ChEBI" id="CHEBI:58053"/>
        <note>ligand shared between dimeric partners</note>
    </ligand>
</feature>
<organism evidence="8 9">
    <name type="scientific">Cupriavidus gilardii</name>
    <dbReference type="NCBI Taxonomy" id="82541"/>
    <lineage>
        <taxon>Bacteria</taxon>
        <taxon>Pseudomonadati</taxon>
        <taxon>Pseudomonadota</taxon>
        <taxon>Betaproteobacteria</taxon>
        <taxon>Burkholderiales</taxon>
        <taxon>Burkholderiaceae</taxon>
        <taxon>Cupriavidus</taxon>
    </lineage>
</organism>
<dbReference type="SUPFAM" id="SSF52540">
    <property type="entry name" value="P-loop containing nucleoside triphosphate hydrolases"/>
    <property type="match status" value="1"/>
</dbReference>
<comment type="cofactor">
    <cofactor evidence="7">
        <name>Mg(2+)</name>
        <dbReference type="ChEBI" id="CHEBI:18420"/>
    </cofactor>
    <text evidence="7">Binds 1 Mg(2+) ion per subunit.</text>
</comment>